<dbReference type="InterPro" id="IPR011009">
    <property type="entry name" value="Kinase-like_dom_sf"/>
</dbReference>
<feature type="domain" description="Apple" evidence="23">
    <location>
        <begin position="330"/>
        <end position="403"/>
    </location>
</feature>
<comment type="caution">
    <text evidence="24">The sequence shown here is derived from an EMBL/GenBank/DDBJ whole genome shotgun (WGS) entry which is preliminary data.</text>
</comment>
<evidence type="ECO:0000256" key="4">
    <source>
        <dbReference type="ARBA" id="ARBA00022536"/>
    </source>
</evidence>
<dbReference type="FunFam" id="1.10.510.10:FF:000302">
    <property type="entry name" value="Serine/threonine-protein kinase"/>
    <property type="match status" value="2"/>
</dbReference>
<evidence type="ECO:0000256" key="16">
    <source>
        <dbReference type="ARBA" id="ARBA00047899"/>
    </source>
</evidence>
<dbReference type="Gene3D" id="1.10.510.10">
    <property type="entry name" value="Transferase(Phosphotransferase) domain 1"/>
    <property type="match status" value="2"/>
</dbReference>
<dbReference type="Gene3D" id="3.50.4.10">
    <property type="entry name" value="Hepatocyte Growth Factor"/>
    <property type="match status" value="1"/>
</dbReference>
<dbReference type="GO" id="GO:0016020">
    <property type="term" value="C:membrane"/>
    <property type="evidence" value="ECO:0007669"/>
    <property type="project" value="UniProtKB-SubCell"/>
</dbReference>
<evidence type="ECO:0000259" key="21">
    <source>
        <dbReference type="PROSITE" id="PS50011"/>
    </source>
</evidence>
<keyword evidence="3" id="KW-0723">Serine/threonine-protein kinase</keyword>
<gene>
    <name evidence="24" type="ORF">ACMD2_11041</name>
</gene>
<keyword evidence="14 24" id="KW-0675">Receptor</keyword>
<keyword evidence="4" id="KW-0245">EGF-like domain</keyword>
<dbReference type="EC" id="2.7.11.1" evidence="2"/>
<evidence type="ECO:0000256" key="20">
    <source>
        <dbReference type="SAM" id="SignalP"/>
    </source>
</evidence>
<feature type="binding site" evidence="18">
    <location>
        <position position="1324"/>
    </location>
    <ligand>
        <name>ATP</name>
        <dbReference type="ChEBI" id="CHEBI:30616"/>
    </ligand>
</feature>
<dbReference type="InterPro" id="IPR017441">
    <property type="entry name" value="Protein_kinase_ATP_BS"/>
</dbReference>
<dbReference type="GO" id="GO:0005524">
    <property type="term" value="F:ATP binding"/>
    <property type="evidence" value="ECO:0007669"/>
    <property type="project" value="UniProtKB-UniRule"/>
</dbReference>
<dbReference type="PROSITE" id="PS50011">
    <property type="entry name" value="PROTEIN_KINASE_DOM"/>
    <property type="match status" value="2"/>
</dbReference>
<evidence type="ECO:0000256" key="1">
    <source>
        <dbReference type="ARBA" id="ARBA00004479"/>
    </source>
</evidence>
<dbReference type="PROSITE" id="PS50948">
    <property type="entry name" value="PAN"/>
    <property type="match status" value="2"/>
</dbReference>
<evidence type="ECO:0000256" key="13">
    <source>
        <dbReference type="ARBA" id="ARBA00023157"/>
    </source>
</evidence>
<dbReference type="Proteomes" id="UP000092600">
    <property type="component" value="Unassembled WGS sequence"/>
</dbReference>
<feature type="transmembrane region" description="Helical" evidence="19">
    <location>
        <begin position="452"/>
        <end position="475"/>
    </location>
</feature>
<organism evidence="24 25">
    <name type="scientific">Ananas comosus</name>
    <name type="common">Pineapple</name>
    <name type="synonym">Ananas ananas</name>
    <dbReference type="NCBI Taxonomy" id="4615"/>
    <lineage>
        <taxon>Eukaryota</taxon>
        <taxon>Viridiplantae</taxon>
        <taxon>Streptophyta</taxon>
        <taxon>Embryophyta</taxon>
        <taxon>Tracheophyta</taxon>
        <taxon>Spermatophyta</taxon>
        <taxon>Magnoliopsida</taxon>
        <taxon>Liliopsida</taxon>
        <taxon>Poales</taxon>
        <taxon>Bromeliaceae</taxon>
        <taxon>Bromelioideae</taxon>
        <taxon>Ananas</taxon>
    </lineage>
</organism>
<keyword evidence="12 19" id="KW-0472">Membrane</keyword>
<dbReference type="InterPro" id="IPR036426">
    <property type="entry name" value="Bulb-type_lectin_dom_sf"/>
</dbReference>
<feature type="chain" id="PRO_5008508380" description="non-specific serine/threonine protein kinase" evidence="20">
    <location>
        <begin position="30"/>
        <end position="1590"/>
    </location>
</feature>
<dbReference type="SMART" id="SM00473">
    <property type="entry name" value="PAN_AP"/>
    <property type="match status" value="2"/>
</dbReference>
<dbReference type="PROSITE" id="PS00107">
    <property type="entry name" value="PROTEIN_KINASE_ATP"/>
    <property type="match status" value="2"/>
</dbReference>
<evidence type="ECO:0000313" key="25">
    <source>
        <dbReference type="Proteomes" id="UP000092600"/>
    </source>
</evidence>
<dbReference type="InterPro" id="IPR000719">
    <property type="entry name" value="Prot_kinase_dom"/>
</dbReference>
<dbReference type="FunFam" id="2.90.10.10:FF:000007">
    <property type="entry name" value="Serine/threonine-protein kinase"/>
    <property type="match status" value="2"/>
</dbReference>
<evidence type="ECO:0000256" key="6">
    <source>
        <dbReference type="ARBA" id="ARBA00022692"/>
    </source>
</evidence>
<feature type="domain" description="Protein kinase" evidence="21">
    <location>
        <begin position="1295"/>
        <end position="1588"/>
    </location>
</feature>
<dbReference type="Pfam" id="PF01453">
    <property type="entry name" value="B_lectin"/>
    <property type="match status" value="2"/>
</dbReference>
<comment type="catalytic activity">
    <reaction evidence="16">
        <text>L-threonyl-[protein] + ATP = O-phospho-L-threonyl-[protein] + ADP + H(+)</text>
        <dbReference type="Rhea" id="RHEA:46608"/>
        <dbReference type="Rhea" id="RHEA-COMP:11060"/>
        <dbReference type="Rhea" id="RHEA-COMP:11605"/>
        <dbReference type="ChEBI" id="CHEBI:15378"/>
        <dbReference type="ChEBI" id="CHEBI:30013"/>
        <dbReference type="ChEBI" id="CHEBI:30616"/>
        <dbReference type="ChEBI" id="CHEBI:61977"/>
        <dbReference type="ChEBI" id="CHEBI:456216"/>
        <dbReference type="EC" id="2.7.11.1"/>
    </reaction>
</comment>
<evidence type="ECO:0000313" key="24">
    <source>
        <dbReference type="EMBL" id="OAY78151.1"/>
    </source>
</evidence>
<name>A0A199VMM6_ANACO</name>
<evidence type="ECO:0000256" key="8">
    <source>
        <dbReference type="ARBA" id="ARBA00022741"/>
    </source>
</evidence>
<comment type="subcellular location">
    <subcellularLocation>
        <location evidence="1">Membrane</location>
        <topology evidence="1">Single-pass type I membrane protein</topology>
    </subcellularLocation>
</comment>
<protein>
    <recommendedName>
        <fullName evidence="2">non-specific serine/threonine protein kinase</fullName>
        <ecNumber evidence="2">2.7.11.1</ecNumber>
    </recommendedName>
</protein>
<dbReference type="PANTHER" id="PTHR47974:SF4">
    <property type="entry name" value="RECEPTOR-LIKE SERINE_THREONINE-PROTEIN KINASE"/>
    <property type="match status" value="1"/>
</dbReference>
<feature type="binding site" evidence="18">
    <location>
        <position position="538"/>
    </location>
    <ligand>
        <name>ATP</name>
        <dbReference type="ChEBI" id="CHEBI:30616"/>
    </ligand>
</feature>
<dbReference type="InterPro" id="IPR000742">
    <property type="entry name" value="EGF"/>
</dbReference>
<evidence type="ECO:0000256" key="15">
    <source>
        <dbReference type="ARBA" id="ARBA00023180"/>
    </source>
</evidence>
<dbReference type="GO" id="GO:0048544">
    <property type="term" value="P:recognition of pollen"/>
    <property type="evidence" value="ECO:0007669"/>
    <property type="project" value="InterPro"/>
</dbReference>
<feature type="transmembrane region" description="Helical" evidence="19">
    <location>
        <begin position="785"/>
        <end position="805"/>
    </location>
</feature>
<dbReference type="CDD" id="cd01098">
    <property type="entry name" value="PAN_AP_plant"/>
    <property type="match status" value="2"/>
</dbReference>
<feature type="transmembrane region" description="Helical" evidence="19">
    <location>
        <begin position="1238"/>
        <end position="1261"/>
    </location>
</feature>
<dbReference type="GO" id="GO:0004674">
    <property type="term" value="F:protein serine/threonine kinase activity"/>
    <property type="evidence" value="ECO:0007669"/>
    <property type="project" value="UniProtKB-KW"/>
</dbReference>
<reference evidence="24 25" key="1">
    <citation type="journal article" date="2016" name="DNA Res.">
        <title>The draft genome of MD-2 pineapple using hybrid error correction of long reads.</title>
        <authorList>
            <person name="Redwan R.M."/>
            <person name="Saidin A."/>
            <person name="Kumar S.V."/>
        </authorList>
    </citation>
    <scope>NUCLEOTIDE SEQUENCE [LARGE SCALE GENOMIC DNA]</scope>
    <source>
        <strain evidence="25">cv. MD2</strain>
        <tissue evidence="24">Leaf</tissue>
    </source>
</reference>
<feature type="signal peptide" evidence="20">
    <location>
        <begin position="1"/>
        <end position="29"/>
    </location>
</feature>
<keyword evidence="13" id="KW-1015">Disulfide bond</keyword>
<sequence length="1590" mass="179329">MSGLSPPALLTTLFLIFALPRYLCTTGHAYLQRGSSLSVEDNADYLISPDGAFQCGFYQVGSNAFTFSIWFVKSADRTVVWSANPNHLVNGKGSAVTLRKDGKMVLTDYNGEVIWATNTSTPAKHAQLLETGNLIIKDSSGETLWQSFDSPTDTLLPTQPITASTKLVSSNQSLSPGYYSFRFVENYILSLTYDGPELSDIYWPDPDNSVWVNNRIAFNSSRYGSLDDLGRFSSSDKFTFEASDLGPGIRRRLTLDYDGNLRLYSLNESDKSWSVTWMALSQICEIHGLCGKNGICMYAPMPACYCPPDYEMTDPSDWSKGCKPKFKMICGNSQKVIFHPLPNTDFWGSDMDYSTSISFMPCKKNCTNSCSCVAFMYKWGTGDCYLKAALFNGKNSSAFPGTIYLKVPKNLTLSKNSVPQARNLVCNATEAVVDLAYSDKSSTSSDKTTWKYFYGFISAIFVIEALFIISGWWFIFRREQKPLEIEEGYKVISSQFRRFTYKELEKATGKFRHELGRGGSGTVYKGVLDDERVVAVKKLEDIIQGEEVFKSELSVIGRFNHMNLVRMWGFCLEHSHKMLVFEYVENGSLDKILFISESTNSSLGWKERYKIAVGVAKGLAYLHHECLEWVIHCDVKPENILLDRDFEPKITDFGLAKLFQRNGSDPSLSRIRGTRGYIAPEWASSLPITGKVDVYSYGVVLLELVKGLRVSDWVIRREENVELALRTIVKMLVEILKSGERSWIEDFVDSRLNNNFNYSQALMMVKLAIACLEEDRSKRPNMESVTMRSVSPPALLTTLFLIFALPRYLCMTDHAYLQRGASLSVEDNSDFLISPDGAFQCGFYQVGSNAFTFSIWFVKSADRTVVWSANPNHLVHGKGSAVTLRKDGNMVLTDYNGEVIWATNTSTPPNHAQLLETGNLVIKDSSGETLWKSFDFPTNTLLPTQPITAITKLVSSNQSLSSGYFSFRFVENYILSLTYDTPELSDIYWPDPDNSVWVNNRIAFNSSRCGSLDDLGRFSSSDKFTFEASDLGPGIRRRLTLDYDGNLRLYSLNESDKSWSVTWMALSQICEIHGLCGKNGICMYAPMPACYCPPDYEMSDPSDWSKGCKPKFKMICGNSQKVIFHPLPNTDFWGSDMDYSTSISFMACKKNCTNSCSCVAFMYKWGTGDCYLKAALFNGKNSSAFLGTIYLKLPKKLTLSKNSVPRARNLVCNATKAVVELAYSDKSSTSSDKTTWKYFYVFISAFLVIEAFFITTGWWFIFRREQIPLEIEEGYKVISSQFRRFTYKDLEKATGKFKHELGRGGSGTVYKGVLDDERVVAVKKLEDIIQGEEVFKAELSVIGKINHMNLVRMWGFCSEHSHKMLVSEYVENGSLDKILFGSESTNSLLGWKERYKIAVGVAKGLAYLHHECLEWVIHCDVKPENILLDRDFEPKITDFGLAKLFQRNGSDPSLSRIRGTRGYIAPEWASSLPITGKVDVYSYGVVLLELVKGLRVSDWVIRREENVEIALRTIVKMLVEILKSGERSWIEDFVDSRLNDNFNYSQALMMVKLAIACLEEDRSKRPNMESVVQTLLSSDDETNSHATILL</sequence>
<keyword evidence="11 19" id="KW-1133">Transmembrane helix</keyword>
<dbReference type="Pfam" id="PF00954">
    <property type="entry name" value="S_locus_glycop"/>
    <property type="match status" value="2"/>
</dbReference>
<dbReference type="STRING" id="4615.A0A199VMM6"/>
<evidence type="ECO:0000256" key="9">
    <source>
        <dbReference type="ARBA" id="ARBA00022777"/>
    </source>
</evidence>
<evidence type="ECO:0000256" key="14">
    <source>
        <dbReference type="ARBA" id="ARBA00023170"/>
    </source>
</evidence>
<evidence type="ECO:0000256" key="2">
    <source>
        <dbReference type="ARBA" id="ARBA00012513"/>
    </source>
</evidence>
<keyword evidence="10 18" id="KW-0067">ATP-binding</keyword>
<dbReference type="FunFam" id="3.30.200.20:FF:000059">
    <property type="entry name" value="S-receptor-like serine/threonine-protein kinase"/>
    <property type="match status" value="2"/>
</dbReference>
<dbReference type="InterPro" id="IPR003609">
    <property type="entry name" value="Pan_app"/>
</dbReference>
<dbReference type="SUPFAM" id="SSF51110">
    <property type="entry name" value="alpha-D-mannose-specific plant lectins"/>
    <property type="match status" value="2"/>
</dbReference>
<dbReference type="Gene3D" id="3.30.200.20">
    <property type="entry name" value="Phosphorylase Kinase, domain 1"/>
    <property type="match status" value="2"/>
</dbReference>
<keyword evidence="15" id="KW-0325">Glycoprotein</keyword>
<dbReference type="PROSITE" id="PS00108">
    <property type="entry name" value="PROTEIN_KINASE_ST"/>
    <property type="match status" value="2"/>
</dbReference>
<keyword evidence="9 24" id="KW-0418">Kinase</keyword>
<keyword evidence="6 19" id="KW-0812">Transmembrane</keyword>
<dbReference type="InterPro" id="IPR008271">
    <property type="entry name" value="Ser/Thr_kinase_AS"/>
</dbReference>
<evidence type="ECO:0000256" key="12">
    <source>
        <dbReference type="ARBA" id="ARBA00023136"/>
    </source>
</evidence>
<evidence type="ECO:0000256" key="3">
    <source>
        <dbReference type="ARBA" id="ARBA00022527"/>
    </source>
</evidence>
<evidence type="ECO:0000256" key="5">
    <source>
        <dbReference type="ARBA" id="ARBA00022679"/>
    </source>
</evidence>
<evidence type="ECO:0000256" key="19">
    <source>
        <dbReference type="SAM" id="Phobius"/>
    </source>
</evidence>
<evidence type="ECO:0000256" key="11">
    <source>
        <dbReference type="ARBA" id="ARBA00022989"/>
    </source>
</evidence>
<comment type="catalytic activity">
    <reaction evidence="17">
        <text>L-seryl-[protein] + ATP = O-phospho-L-seryl-[protein] + ADP + H(+)</text>
        <dbReference type="Rhea" id="RHEA:17989"/>
        <dbReference type="Rhea" id="RHEA-COMP:9863"/>
        <dbReference type="Rhea" id="RHEA-COMP:11604"/>
        <dbReference type="ChEBI" id="CHEBI:15378"/>
        <dbReference type="ChEBI" id="CHEBI:29999"/>
        <dbReference type="ChEBI" id="CHEBI:30616"/>
        <dbReference type="ChEBI" id="CHEBI:83421"/>
        <dbReference type="ChEBI" id="CHEBI:456216"/>
        <dbReference type="EC" id="2.7.11.1"/>
    </reaction>
</comment>
<dbReference type="SMART" id="SM00181">
    <property type="entry name" value="EGF"/>
    <property type="match status" value="2"/>
</dbReference>
<dbReference type="CDD" id="cd00028">
    <property type="entry name" value="B_lectin"/>
    <property type="match status" value="2"/>
</dbReference>
<dbReference type="SMART" id="SM00220">
    <property type="entry name" value="S_TKc"/>
    <property type="match status" value="2"/>
</dbReference>
<dbReference type="PROSITE" id="PS50927">
    <property type="entry name" value="BULB_LECTIN"/>
    <property type="match status" value="2"/>
</dbReference>
<dbReference type="Gene3D" id="2.90.10.10">
    <property type="entry name" value="Bulb-type lectin domain"/>
    <property type="match status" value="2"/>
</dbReference>
<dbReference type="InterPro" id="IPR000858">
    <property type="entry name" value="S_locus_glycoprot_dom"/>
</dbReference>
<keyword evidence="7 20" id="KW-0732">Signal</keyword>
<dbReference type="InterPro" id="IPR001480">
    <property type="entry name" value="Bulb-type_lectin_dom"/>
</dbReference>
<evidence type="ECO:0000259" key="23">
    <source>
        <dbReference type="PROSITE" id="PS50948"/>
    </source>
</evidence>
<keyword evidence="5" id="KW-0808">Transferase</keyword>
<dbReference type="FunFam" id="2.90.10.30:FF:000003">
    <property type="entry name" value="Os04g0303100 protein"/>
    <property type="match status" value="2"/>
</dbReference>
<dbReference type="SUPFAM" id="SSF56112">
    <property type="entry name" value="Protein kinase-like (PK-like)"/>
    <property type="match status" value="2"/>
</dbReference>
<dbReference type="EMBL" id="LSRQ01001355">
    <property type="protein sequence ID" value="OAY78151.1"/>
    <property type="molecule type" value="Genomic_DNA"/>
</dbReference>
<feature type="domain" description="Bulb-type lectin" evidence="22">
    <location>
        <begin position="808"/>
        <end position="935"/>
    </location>
</feature>
<keyword evidence="8 18" id="KW-0547">Nucleotide-binding</keyword>
<evidence type="ECO:0000256" key="7">
    <source>
        <dbReference type="ARBA" id="ARBA00022729"/>
    </source>
</evidence>
<accession>A0A199VMM6</accession>
<dbReference type="CDD" id="cd14066">
    <property type="entry name" value="STKc_IRAK"/>
    <property type="match status" value="2"/>
</dbReference>
<dbReference type="PANTHER" id="PTHR47974">
    <property type="entry name" value="OS07G0415500 PROTEIN"/>
    <property type="match status" value="1"/>
</dbReference>
<evidence type="ECO:0000256" key="18">
    <source>
        <dbReference type="PROSITE-ProRule" id="PRU10141"/>
    </source>
</evidence>
<evidence type="ECO:0000256" key="10">
    <source>
        <dbReference type="ARBA" id="ARBA00022840"/>
    </source>
</evidence>
<dbReference type="GO" id="GO:0051707">
    <property type="term" value="P:response to other organism"/>
    <property type="evidence" value="ECO:0007669"/>
    <property type="project" value="UniProtKB-ARBA"/>
</dbReference>
<feature type="domain" description="Protein kinase" evidence="21">
    <location>
        <begin position="509"/>
        <end position="795"/>
    </location>
</feature>
<dbReference type="SMART" id="SM00108">
    <property type="entry name" value="B_lectin"/>
    <property type="match status" value="2"/>
</dbReference>
<evidence type="ECO:0000256" key="17">
    <source>
        <dbReference type="ARBA" id="ARBA00048679"/>
    </source>
</evidence>
<evidence type="ECO:0000259" key="22">
    <source>
        <dbReference type="PROSITE" id="PS50927"/>
    </source>
</evidence>
<feature type="domain" description="Apple" evidence="23">
    <location>
        <begin position="1116"/>
        <end position="1189"/>
    </location>
</feature>
<proteinExistence type="predicted"/>
<feature type="domain" description="Bulb-type lectin" evidence="22">
    <location>
        <begin position="22"/>
        <end position="149"/>
    </location>
</feature>
<dbReference type="Pfam" id="PF00069">
    <property type="entry name" value="Pkinase"/>
    <property type="match status" value="2"/>
</dbReference>